<evidence type="ECO:0000313" key="6">
    <source>
        <dbReference type="EMBL" id="QDQ98436.1"/>
    </source>
</evidence>
<evidence type="ECO:0000313" key="7">
    <source>
        <dbReference type="Proteomes" id="UP000317344"/>
    </source>
</evidence>
<dbReference type="EMBL" id="CP041765">
    <property type="protein sequence ID" value="QDQ98436.1"/>
    <property type="molecule type" value="Genomic_DNA"/>
</dbReference>
<comment type="subcellular location">
    <subcellularLocation>
        <location evidence="1">Cell envelope</location>
    </subcellularLocation>
</comment>
<feature type="domain" description="Fe/B12 periplasmic-binding" evidence="5">
    <location>
        <begin position="56"/>
        <end position="328"/>
    </location>
</feature>
<proteinExistence type="inferred from homology"/>
<dbReference type="Proteomes" id="UP000317344">
    <property type="component" value="Chromosome"/>
</dbReference>
<keyword evidence="4" id="KW-0732">Signal</keyword>
<protein>
    <submittedName>
        <fullName evidence="6">ABC transporter substrate-binding protein</fullName>
    </submittedName>
</protein>
<keyword evidence="7" id="KW-1185">Reference proteome</keyword>
<reference evidence="6 7" key="1">
    <citation type="submission" date="2019-07" db="EMBL/GenBank/DDBJ databases">
        <title>Tomitella cavernea sp. nov., an actinomycete isolated from soil.</title>
        <authorList>
            <person name="Cheng J."/>
        </authorList>
    </citation>
    <scope>NUCLEOTIDE SEQUENCE [LARGE SCALE GENOMIC DNA]</scope>
    <source>
        <strain evidence="6 7">HY188</strain>
    </source>
</reference>
<dbReference type="PANTHER" id="PTHR30532">
    <property type="entry name" value="IRON III DICITRATE-BINDING PERIPLASMIC PROTEIN"/>
    <property type="match status" value="1"/>
</dbReference>
<gene>
    <name evidence="6" type="ORF">FO059_15310</name>
</gene>
<dbReference type="SUPFAM" id="SSF53807">
    <property type="entry name" value="Helical backbone' metal receptor"/>
    <property type="match status" value="1"/>
</dbReference>
<evidence type="ECO:0000256" key="3">
    <source>
        <dbReference type="ARBA" id="ARBA00022448"/>
    </source>
</evidence>
<name>A0A516X5W7_9ACTN</name>
<dbReference type="RefSeq" id="WP_143909841.1">
    <property type="nucleotide sequence ID" value="NZ_CP041765.1"/>
</dbReference>
<comment type="similarity">
    <text evidence="2">Belongs to the bacterial solute-binding protein 8 family.</text>
</comment>
<dbReference type="OrthoDB" id="1846031at2"/>
<sequence length="328" mass="34621">MRKSVGRSPRLGRRGLLGAVAVLSAVALTLGGCSRGGDADTADAAAGTQQSGDDQRIAALGLGDTDTLLALGITPVAIAPWGAQGDVAESGVGPWAQDALGDARPPLIFNTASGFTADIVENVAAANPTQIIAVNNAVNEQAKADLERIAPVTVHPPEYKDWQVPWKEQVTTIADAVGKPDQGQELIEQAEASLAGFRESHPELQGKKAAVVMPYAGKLGLYTEGDGRGAMIEKLGFTIPDQLQATSDGTFYKDIAPENYRDLDVLDYLFVLDYEGAADAVRDSPIFQGLDLVKQDKVYYLDQATGNAMSMPNPLTIPYAVDAIDQQL</sequence>
<dbReference type="PROSITE" id="PS51318">
    <property type="entry name" value="TAT"/>
    <property type="match status" value="1"/>
</dbReference>
<dbReference type="Pfam" id="PF01497">
    <property type="entry name" value="Peripla_BP_2"/>
    <property type="match status" value="1"/>
</dbReference>
<dbReference type="GO" id="GO:1901678">
    <property type="term" value="P:iron coordination entity transport"/>
    <property type="evidence" value="ECO:0007669"/>
    <property type="project" value="UniProtKB-ARBA"/>
</dbReference>
<dbReference type="KEGG" id="toy:FO059_15310"/>
<reference evidence="6 7" key="2">
    <citation type="submission" date="2019-07" db="EMBL/GenBank/DDBJ databases">
        <authorList>
            <person name="Huang Y."/>
        </authorList>
    </citation>
    <scope>NUCLEOTIDE SEQUENCE [LARGE SCALE GENOMIC DNA]</scope>
    <source>
        <strain evidence="6 7">HY188</strain>
    </source>
</reference>
<evidence type="ECO:0000256" key="2">
    <source>
        <dbReference type="ARBA" id="ARBA00008814"/>
    </source>
</evidence>
<dbReference type="InterPro" id="IPR006311">
    <property type="entry name" value="TAT_signal"/>
</dbReference>
<dbReference type="GO" id="GO:0030288">
    <property type="term" value="C:outer membrane-bounded periplasmic space"/>
    <property type="evidence" value="ECO:0007669"/>
    <property type="project" value="TreeGrafter"/>
</dbReference>
<dbReference type="PROSITE" id="PS51257">
    <property type="entry name" value="PROKAR_LIPOPROTEIN"/>
    <property type="match status" value="1"/>
</dbReference>
<keyword evidence="3" id="KW-0813">Transport</keyword>
<dbReference type="PROSITE" id="PS50983">
    <property type="entry name" value="FE_B12_PBP"/>
    <property type="match status" value="1"/>
</dbReference>
<accession>A0A516X5W7</accession>
<dbReference type="InterPro" id="IPR002491">
    <property type="entry name" value="ABC_transptr_periplasmic_BD"/>
</dbReference>
<dbReference type="Gene3D" id="3.40.50.1980">
    <property type="entry name" value="Nitrogenase molybdenum iron protein domain"/>
    <property type="match status" value="2"/>
</dbReference>
<evidence type="ECO:0000256" key="4">
    <source>
        <dbReference type="ARBA" id="ARBA00022729"/>
    </source>
</evidence>
<evidence type="ECO:0000256" key="1">
    <source>
        <dbReference type="ARBA" id="ARBA00004196"/>
    </source>
</evidence>
<organism evidence="6 7">
    <name type="scientific">Tomitella fengzijianii</name>
    <dbReference type="NCBI Taxonomy" id="2597660"/>
    <lineage>
        <taxon>Bacteria</taxon>
        <taxon>Bacillati</taxon>
        <taxon>Actinomycetota</taxon>
        <taxon>Actinomycetes</taxon>
        <taxon>Mycobacteriales</taxon>
        <taxon>Tomitella</taxon>
    </lineage>
</organism>
<dbReference type="PANTHER" id="PTHR30532:SF24">
    <property type="entry name" value="FERRIC ENTEROBACTIN-BINDING PERIPLASMIC PROTEIN FEPB"/>
    <property type="match status" value="1"/>
</dbReference>
<evidence type="ECO:0000259" key="5">
    <source>
        <dbReference type="PROSITE" id="PS50983"/>
    </source>
</evidence>
<dbReference type="InterPro" id="IPR051313">
    <property type="entry name" value="Bact_iron-sidero_bind"/>
</dbReference>
<dbReference type="AlphaFoldDB" id="A0A516X5W7"/>